<feature type="signal peptide" evidence="1">
    <location>
        <begin position="1"/>
        <end position="23"/>
    </location>
</feature>
<dbReference type="RefSeq" id="WP_307427055.1">
    <property type="nucleotide sequence ID" value="NZ_JAUSVK010000001.1"/>
</dbReference>
<evidence type="ECO:0000313" key="2">
    <source>
        <dbReference type="EMBL" id="MDQ0392733.1"/>
    </source>
</evidence>
<evidence type="ECO:0000313" key="3">
    <source>
        <dbReference type="EMBL" id="MDQ0394997.1"/>
    </source>
</evidence>
<evidence type="ECO:0000256" key="1">
    <source>
        <dbReference type="SAM" id="SignalP"/>
    </source>
</evidence>
<dbReference type="EMBL" id="JAUSVK010000001">
    <property type="protein sequence ID" value="MDQ0394997.1"/>
    <property type="molecule type" value="Genomic_DNA"/>
</dbReference>
<protein>
    <submittedName>
        <fullName evidence="2">Uncharacterized protein</fullName>
    </submittedName>
</protein>
<sequence>MKTLVVSTLAAAGLALSISSAFAFSNSPQGQVIIGGEAPAVTSYAAPDAAAPQARFLSGHVYGQRASEDGTPSQSFGLSSNAIQGREFHAVQQGGHWLNDEGGE</sequence>
<accession>A0ABU0FF49</accession>
<dbReference type="Proteomes" id="UP001237448">
    <property type="component" value="Unassembled WGS sequence"/>
</dbReference>
<proteinExistence type="predicted"/>
<feature type="chain" id="PRO_5045032599" evidence="1">
    <location>
        <begin position="24"/>
        <end position="104"/>
    </location>
</feature>
<gene>
    <name evidence="2" type="ORF">J3R73_002525</name>
    <name evidence="3" type="ORF">J3R73_004789</name>
</gene>
<evidence type="ECO:0000313" key="4">
    <source>
        <dbReference type="Proteomes" id="UP001237448"/>
    </source>
</evidence>
<name>A0ABU0FF49_9HYPH</name>
<comment type="caution">
    <text evidence="2">The sequence shown here is derived from an EMBL/GenBank/DDBJ whole genome shotgun (WGS) entry which is preliminary data.</text>
</comment>
<keyword evidence="1" id="KW-0732">Signal</keyword>
<keyword evidence="4" id="KW-1185">Reference proteome</keyword>
<dbReference type="EMBL" id="JAUSVK010000001">
    <property type="protein sequence ID" value="MDQ0392733.1"/>
    <property type="molecule type" value="Genomic_DNA"/>
</dbReference>
<reference evidence="2 4" key="1">
    <citation type="submission" date="2023-07" db="EMBL/GenBank/DDBJ databases">
        <title>Genomic Encyclopedia of Type Strains, Phase IV (KMG-IV): sequencing the most valuable type-strain genomes for metagenomic binning, comparative biology and taxonomic classification.</title>
        <authorList>
            <person name="Goeker M."/>
        </authorList>
    </citation>
    <scope>NUCLEOTIDE SEQUENCE [LARGE SCALE GENOMIC DNA]</scope>
    <source>
        <strain evidence="2 4">DSM 5896</strain>
    </source>
</reference>
<organism evidence="2 4">
    <name type="scientific">Labrys monachus</name>
    <dbReference type="NCBI Taxonomy" id="217067"/>
    <lineage>
        <taxon>Bacteria</taxon>
        <taxon>Pseudomonadati</taxon>
        <taxon>Pseudomonadota</taxon>
        <taxon>Alphaproteobacteria</taxon>
        <taxon>Hyphomicrobiales</taxon>
        <taxon>Xanthobacteraceae</taxon>
        <taxon>Labrys</taxon>
    </lineage>
</organism>